<evidence type="ECO:0000313" key="1">
    <source>
        <dbReference type="EMBL" id="GGH94341.1"/>
    </source>
</evidence>
<comment type="caution">
    <text evidence="1">The sequence shown here is derived from an EMBL/GenBank/DDBJ whole genome shotgun (WGS) entry which is preliminary data.</text>
</comment>
<dbReference type="AlphaFoldDB" id="A0A8J3A545"/>
<protein>
    <submittedName>
        <fullName evidence="1">Uncharacterized protein</fullName>
    </submittedName>
</protein>
<evidence type="ECO:0000313" key="2">
    <source>
        <dbReference type="Proteomes" id="UP000621856"/>
    </source>
</evidence>
<organism evidence="1 2">
    <name type="scientific">Aquisalinus luteolus</name>
    <dbReference type="NCBI Taxonomy" id="1566827"/>
    <lineage>
        <taxon>Bacteria</taxon>
        <taxon>Pseudomonadati</taxon>
        <taxon>Pseudomonadota</taxon>
        <taxon>Alphaproteobacteria</taxon>
        <taxon>Parvularculales</taxon>
        <taxon>Parvularculaceae</taxon>
        <taxon>Aquisalinus</taxon>
    </lineage>
</organism>
<proteinExistence type="predicted"/>
<reference evidence="1" key="2">
    <citation type="submission" date="2020-09" db="EMBL/GenBank/DDBJ databases">
        <authorList>
            <person name="Sun Q."/>
            <person name="Zhou Y."/>
        </authorList>
    </citation>
    <scope>NUCLEOTIDE SEQUENCE</scope>
    <source>
        <strain evidence="1">CGMCC 1.14984</strain>
    </source>
</reference>
<accession>A0A8J3A545</accession>
<dbReference type="EMBL" id="BMGZ01000001">
    <property type="protein sequence ID" value="GGH94341.1"/>
    <property type="molecule type" value="Genomic_DNA"/>
</dbReference>
<name>A0A8J3A545_9PROT</name>
<dbReference type="Proteomes" id="UP000621856">
    <property type="component" value="Unassembled WGS sequence"/>
</dbReference>
<gene>
    <name evidence="1" type="ORF">GCM10011355_08300</name>
</gene>
<reference evidence="1" key="1">
    <citation type="journal article" date="2014" name="Int. J. Syst. Evol. Microbiol.">
        <title>Complete genome sequence of Corynebacterium casei LMG S-19264T (=DSM 44701T), isolated from a smear-ripened cheese.</title>
        <authorList>
            <consortium name="US DOE Joint Genome Institute (JGI-PGF)"/>
            <person name="Walter F."/>
            <person name="Albersmeier A."/>
            <person name="Kalinowski J."/>
            <person name="Ruckert C."/>
        </authorList>
    </citation>
    <scope>NUCLEOTIDE SEQUENCE</scope>
    <source>
        <strain evidence="1">CGMCC 1.14984</strain>
    </source>
</reference>
<sequence>MRLLFIALGSVAVLFAVGAVWFLLNRDPGPENLSDLLIAHTETGVVMTEDEANLAPLGTLYEIRYWQDGTFDYISHSLVRTGYYTVSGSTLCRSFNPLGLKEDCVQIIEREDGGYEARAPGSDELRYSFLLE</sequence>